<dbReference type="SUPFAM" id="SSF102400">
    <property type="entry name" value="DNA polymerase III chi subunit"/>
    <property type="match status" value="1"/>
</dbReference>
<proteinExistence type="predicted"/>
<dbReference type="EMBL" id="JAUYVI010000006">
    <property type="protein sequence ID" value="MDQ7249904.1"/>
    <property type="molecule type" value="Genomic_DNA"/>
</dbReference>
<keyword evidence="2" id="KW-1185">Reference proteome</keyword>
<dbReference type="Gene3D" id="3.40.50.10110">
    <property type="entry name" value="DNA polymerase III subunit chi"/>
    <property type="match status" value="1"/>
</dbReference>
<name>A0ABU0YQC4_9PROT</name>
<dbReference type="EC" id="2.7.7.7" evidence="1"/>
<dbReference type="InterPro" id="IPR007459">
    <property type="entry name" value="DNA_pol3_chi"/>
</dbReference>
<gene>
    <name evidence="1" type="ORF">Q8A70_19600</name>
</gene>
<organism evidence="1 2">
    <name type="scientific">Dongia sedimenti</name>
    <dbReference type="NCBI Taxonomy" id="3064282"/>
    <lineage>
        <taxon>Bacteria</taxon>
        <taxon>Pseudomonadati</taxon>
        <taxon>Pseudomonadota</taxon>
        <taxon>Alphaproteobacteria</taxon>
        <taxon>Rhodospirillales</taxon>
        <taxon>Dongiaceae</taxon>
        <taxon>Dongia</taxon>
    </lineage>
</organism>
<dbReference type="RefSeq" id="WP_379958449.1">
    <property type="nucleotide sequence ID" value="NZ_JAUYVI010000006.1"/>
</dbReference>
<reference evidence="2" key="1">
    <citation type="submission" date="2023-08" db="EMBL/GenBank/DDBJ databases">
        <title>Rhodospirillaceae gen. nov., a novel taxon isolated from the Yangtze River Yuezi River estuary sludge.</title>
        <authorList>
            <person name="Ruan L."/>
        </authorList>
    </citation>
    <scope>NUCLEOTIDE SEQUENCE [LARGE SCALE GENOMIC DNA]</scope>
    <source>
        <strain evidence="2">R-7</strain>
    </source>
</reference>
<dbReference type="Proteomes" id="UP001230156">
    <property type="component" value="Unassembled WGS sequence"/>
</dbReference>
<evidence type="ECO:0000313" key="1">
    <source>
        <dbReference type="EMBL" id="MDQ7249904.1"/>
    </source>
</evidence>
<dbReference type="InterPro" id="IPR036768">
    <property type="entry name" value="PolIII_chi_sf"/>
</dbReference>
<evidence type="ECO:0000313" key="2">
    <source>
        <dbReference type="Proteomes" id="UP001230156"/>
    </source>
</evidence>
<keyword evidence="1" id="KW-0808">Transferase</keyword>
<dbReference type="PANTHER" id="PTHR38767:SF1">
    <property type="entry name" value="DNA POLYMERASE III SUBUNIT CHI"/>
    <property type="match status" value="1"/>
</dbReference>
<protein>
    <submittedName>
        <fullName evidence="1">DNA polymerase III subunit chi</fullName>
        <ecNumber evidence="1">2.7.7.7</ecNumber>
    </submittedName>
</protein>
<accession>A0ABU0YQC4</accession>
<comment type="caution">
    <text evidence="1">The sequence shown here is derived from an EMBL/GenBank/DDBJ whole genome shotgun (WGS) entry which is preliminary data.</text>
</comment>
<keyword evidence="1" id="KW-0548">Nucleotidyltransferase</keyword>
<dbReference type="NCBIfam" id="NF004347">
    <property type="entry name" value="PRK05728.1-4"/>
    <property type="match status" value="1"/>
</dbReference>
<dbReference type="GO" id="GO:0003887">
    <property type="term" value="F:DNA-directed DNA polymerase activity"/>
    <property type="evidence" value="ECO:0007669"/>
    <property type="project" value="UniProtKB-EC"/>
</dbReference>
<dbReference type="Pfam" id="PF04364">
    <property type="entry name" value="DNA_pol3_chi"/>
    <property type="match status" value="1"/>
</dbReference>
<dbReference type="PANTHER" id="PTHR38767">
    <property type="entry name" value="DNA POLYMERASE III SUBUNIT CHI"/>
    <property type="match status" value="1"/>
</dbReference>
<sequence length="154" mass="17065">MTEVRFYHLQRARLEEVLPVILERCHQRGDRVLVLAGSTERVEALAALLWTYRPDSFLPHGTARDGEAERQPIFLAPAGGDGDNPNGAQVLILSDGARHDRIGDFKLVCTLFDGHDAAAVAAARTEWRTCKEAGHAVVYFQQAETGKWQETARA</sequence>